<accession>A0A1R3L3K7</accession>
<gene>
    <name evidence="2" type="ORF">COLO4_00649</name>
</gene>
<organism evidence="2 3">
    <name type="scientific">Corchorus olitorius</name>
    <dbReference type="NCBI Taxonomy" id="93759"/>
    <lineage>
        <taxon>Eukaryota</taxon>
        <taxon>Viridiplantae</taxon>
        <taxon>Streptophyta</taxon>
        <taxon>Embryophyta</taxon>
        <taxon>Tracheophyta</taxon>
        <taxon>Spermatophyta</taxon>
        <taxon>Magnoliopsida</taxon>
        <taxon>eudicotyledons</taxon>
        <taxon>Gunneridae</taxon>
        <taxon>Pentapetalae</taxon>
        <taxon>rosids</taxon>
        <taxon>malvids</taxon>
        <taxon>Malvales</taxon>
        <taxon>Malvaceae</taxon>
        <taxon>Grewioideae</taxon>
        <taxon>Apeibeae</taxon>
        <taxon>Corchorus</taxon>
    </lineage>
</organism>
<feature type="non-terminal residue" evidence="2">
    <location>
        <position position="1"/>
    </location>
</feature>
<dbReference type="Proteomes" id="UP000187203">
    <property type="component" value="Unassembled WGS sequence"/>
</dbReference>
<dbReference type="AlphaFoldDB" id="A0A1R3L3K7"/>
<feature type="compositionally biased region" description="Basic residues" evidence="1">
    <location>
        <begin position="236"/>
        <end position="247"/>
    </location>
</feature>
<feature type="compositionally biased region" description="Basic residues" evidence="1">
    <location>
        <begin position="1"/>
        <end position="10"/>
    </location>
</feature>
<evidence type="ECO:0000256" key="1">
    <source>
        <dbReference type="SAM" id="MobiDB-lite"/>
    </source>
</evidence>
<feature type="compositionally biased region" description="Basic and acidic residues" evidence="1">
    <location>
        <begin position="149"/>
        <end position="163"/>
    </location>
</feature>
<sequence>GLHRRHHRAIGKAEQKAQDAQLRGAGDKRHGNQQQQRGDHGRQQNTLGTDAIAEFAETRCGDECRHAGQRGNHTTEKRDILRIRRQLTHEQRQDRIHRAVTHLNHHGGDEQAEHQAWIIEAAHHLTPAQFVLLAHRRVAGLLNQKQRHQKADHQQYRGNDKHHAQAQPVGQQTANHRPEDHAANLSGRHAAQRPAAALTRHLRGHQRHGVGNITGRQSHQRAQQQQLPRLSDKRLQQNHRAHAKRSAQQHQLATFAIGKAAPQRRHGGRNNKGDTEGQA</sequence>
<protein>
    <submittedName>
        <fullName evidence="2">Uncharacterized protein</fullName>
    </submittedName>
</protein>
<feature type="region of interest" description="Disordered" evidence="1">
    <location>
        <begin position="208"/>
        <end position="279"/>
    </location>
</feature>
<name>A0A1R3L3K7_9ROSI</name>
<proteinExistence type="predicted"/>
<evidence type="ECO:0000313" key="2">
    <source>
        <dbReference type="EMBL" id="OMP13911.1"/>
    </source>
</evidence>
<feature type="region of interest" description="Disordered" evidence="1">
    <location>
        <begin position="144"/>
        <end position="179"/>
    </location>
</feature>
<dbReference type="EMBL" id="AWUE01002837">
    <property type="protein sequence ID" value="OMP13911.1"/>
    <property type="molecule type" value="Genomic_DNA"/>
</dbReference>
<evidence type="ECO:0000313" key="3">
    <source>
        <dbReference type="Proteomes" id="UP000187203"/>
    </source>
</evidence>
<feature type="region of interest" description="Disordered" evidence="1">
    <location>
        <begin position="1"/>
        <end position="46"/>
    </location>
</feature>
<keyword evidence="3" id="KW-1185">Reference proteome</keyword>
<comment type="caution">
    <text evidence="2">The sequence shown here is derived from an EMBL/GenBank/DDBJ whole genome shotgun (WGS) entry which is preliminary data.</text>
</comment>
<reference evidence="3" key="1">
    <citation type="submission" date="2013-09" db="EMBL/GenBank/DDBJ databases">
        <title>Corchorus olitorius genome sequencing.</title>
        <authorList>
            <person name="Alam M."/>
            <person name="Haque M.S."/>
            <person name="Islam M.S."/>
            <person name="Emdad E.M."/>
            <person name="Islam M.M."/>
            <person name="Ahmed B."/>
            <person name="Halim A."/>
            <person name="Hossen Q.M.M."/>
            <person name="Hossain M.Z."/>
            <person name="Ahmed R."/>
            <person name="Khan M.M."/>
            <person name="Islam R."/>
            <person name="Rashid M.M."/>
            <person name="Khan S.A."/>
            <person name="Rahman M.S."/>
            <person name="Alam M."/>
            <person name="Yahiya A.S."/>
            <person name="Khan M.S."/>
            <person name="Azam M.S."/>
            <person name="Haque T."/>
            <person name="Lashkar M.Z.H."/>
            <person name="Akhand A.I."/>
            <person name="Morshed G."/>
            <person name="Roy S."/>
            <person name="Uddin K.S."/>
            <person name="Rabeya T."/>
            <person name="Hossain A.S."/>
            <person name="Chowdhury A."/>
            <person name="Snigdha A.R."/>
            <person name="Mortoza M.S."/>
            <person name="Matin S.A."/>
            <person name="Hoque S.M.E."/>
            <person name="Islam M.K."/>
            <person name="Roy D.K."/>
            <person name="Haider R."/>
            <person name="Moosa M.M."/>
            <person name="Elias S.M."/>
            <person name="Hasan A.M."/>
            <person name="Jahan S."/>
            <person name="Shafiuddin M."/>
            <person name="Mahmood N."/>
            <person name="Shommy N.S."/>
        </authorList>
    </citation>
    <scope>NUCLEOTIDE SEQUENCE [LARGE SCALE GENOMIC DNA]</scope>
    <source>
        <strain evidence="3">cv. O-4</strain>
    </source>
</reference>